<dbReference type="PANTHER" id="PTHR30486:SF12">
    <property type="entry name" value="TYPE IV PILUS ATPASE PILU"/>
    <property type="match status" value="1"/>
</dbReference>
<dbReference type="Proteomes" id="UP000005297">
    <property type="component" value="Unassembled WGS sequence"/>
</dbReference>
<evidence type="ECO:0000313" key="4">
    <source>
        <dbReference type="EMBL" id="EAU55667.1"/>
    </source>
</evidence>
<dbReference type="InterPro" id="IPR006321">
    <property type="entry name" value="PilT/PilU"/>
</dbReference>
<sequence>MSATSQTNPISIKQLLALMEKRDASDLYITAGMAPSYRINGSVFTLKQPPLTAAECERLASSTMTERQKAAFSAEYEMNLALSYPDIGRFRVNIFRQRSHVGMVIRKVKTDVPTIDQLGLPEIFKDIVMASRGLVLMVGSTGSGKSTSLAAMIDWRNSHQPGHIISIEDPIEFVHEHKKSVITQREVGTDTLEYKAALKNALRQAPDVILIGEIRDRETMEHALEFAETGHLCMATLHANNANQALERVMNFFPEEMHAQVCLNLAMNMKAILSQRLAKTPDDVRMPAVEILINTPRIADLIGKWDISEIKEAMAAGKNYGMQTFDQALLNLWMEGYITEDEALRHADSVNNLRLQIKMVDLKDSSSGESDLDQLTGGKDSSGLRI</sequence>
<protein>
    <submittedName>
        <fullName evidence="4">Tfp pilus assembly protein, ATPase PilU</fullName>
    </submittedName>
</protein>
<dbReference type="EMBL" id="AATS01000002">
    <property type="protein sequence ID" value="EAU55667.1"/>
    <property type="molecule type" value="Genomic_DNA"/>
</dbReference>
<dbReference type="AlphaFoldDB" id="Q0F283"/>
<gene>
    <name evidence="4" type="ORF">SPV1_01927</name>
</gene>
<feature type="domain" description="Bacterial type II secretion system protein E" evidence="3">
    <location>
        <begin position="202"/>
        <end position="216"/>
    </location>
</feature>
<evidence type="ECO:0000256" key="1">
    <source>
        <dbReference type="ARBA" id="ARBA00006611"/>
    </source>
</evidence>
<dbReference type="InParanoid" id="Q0F283"/>
<organism evidence="4 5">
    <name type="scientific">Mariprofundus ferrooxydans PV-1</name>
    <dbReference type="NCBI Taxonomy" id="314345"/>
    <lineage>
        <taxon>Bacteria</taxon>
        <taxon>Pseudomonadati</taxon>
        <taxon>Pseudomonadota</taxon>
        <taxon>Candidatius Mariprofundia</taxon>
        <taxon>Mariprofundales</taxon>
        <taxon>Mariprofundaceae</taxon>
        <taxon>Mariprofundus</taxon>
    </lineage>
</organism>
<name>Q0F283_9PROT</name>
<dbReference type="STRING" id="314344.AL013_01120"/>
<keyword evidence="5" id="KW-1185">Reference proteome</keyword>
<dbReference type="RefSeq" id="WP_009850686.1">
    <property type="nucleotide sequence ID" value="NZ_DS022295.1"/>
</dbReference>
<evidence type="ECO:0000259" key="3">
    <source>
        <dbReference type="PROSITE" id="PS00662"/>
    </source>
</evidence>
<dbReference type="InterPro" id="IPR050921">
    <property type="entry name" value="T4SS_GSP_E_ATPase"/>
</dbReference>
<proteinExistence type="inferred from homology"/>
<dbReference type="InterPro" id="IPR027417">
    <property type="entry name" value="P-loop_NTPase"/>
</dbReference>
<evidence type="ECO:0000256" key="2">
    <source>
        <dbReference type="SAM" id="MobiDB-lite"/>
    </source>
</evidence>
<dbReference type="Gene3D" id="3.40.50.300">
    <property type="entry name" value="P-loop containing nucleotide triphosphate hydrolases"/>
    <property type="match status" value="1"/>
</dbReference>
<comment type="caution">
    <text evidence="4">The sequence shown here is derived from an EMBL/GenBank/DDBJ whole genome shotgun (WGS) entry which is preliminary data.</text>
</comment>
<dbReference type="HOGENOM" id="CLU_013446_4_0_0"/>
<dbReference type="PROSITE" id="PS00662">
    <property type="entry name" value="T2SP_E"/>
    <property type="match status" value="1"/>
</dbReference>
<dbReference type="PANTHER" id="PTHR30486">
    <property type="entry name" value="TWITCHING MOTILITY PROTEIN PILT"/>
    <property type="match status" value="1"/>
</dbReference>
<dbReference type="OrthoDB" id="5790493at2"/>
<dbReference type="InterPro" id="IPR001482">
    <property type="entry name" value="T2SS/T4SS_dom"/>
</dbReference>
<dbReference type="GO" id="GO:0005524">
    <property type="term" value="F:ATP binding"/>
    <property type="evidence" value="ECO:0007669"/>
    <property type="project" value="InterPro"/>
</dbReference>
<dbReference type="GO" id="GO:0016887">
    <property type="term" value="F:ATP hydrolysis activity"/>
    <property type="evidence" value="ECO:0007669"/>
    <property type="project" value="InterPro"/>
</dbReference>
<dbReference type="SUPFAM" id="SSF52540">
    <property type="entry name" value="P-loop containing nucleoside triphosphate hydrolases"/>
    <property type="match status" value="1"/>
</dbReference>
<accession>Q0F283</accession>
<feature type="region of interest" description="Disordered" evidence="2">
    <location>
        <begin position="365"/>
        <end position="386"/>
    </location>
</feature>
<dbReference type="NCBIfam" id="TIGR01420">
    <property type="entry name" value="pilT_fam"/>
    <property type="match status" value="1"/>
</dbReference>
<dbReference type="CDD" id="cd01131">
    <property type="entry name" value="PilT"/>
    <property type="match status" value="1"/>
</dbReference>
<comment type="similarity">
    <text evidence="1">Belongs to the GSP E family.</text>
</comment>
<evidence type="ECO:0000313" key="5">
    <source>
        <dbReference type="Proteomes" id="UP000005297"/>
    </source>
</evidence>
<dbReference type="Gene3D" id="3.30.450.90">
    <property type="match status" value="1"/>
</dbReference>
<reference evidence="4 5" key="1">
    <citation type="submission" date="2006-09" db="EMBL/GenBank/DDBJ databases">
        <authorList>
            <person name="Emerson D."/>
            <person name="Ferriera S."/>
            <person name="Johnson J."/>
            <person name="Kravitz S."/>
            <person name="Halpern A."/>
            <person name="Remington K."/>
            <person name="Beeson K."/>
            <person name="Tran B."/>
            <person name="Rogers Y.-H."/>
            <person name="Friedman R."/>
            <person name="Venter J.C."/>
        </authorList>
    </citation>
    <scope>NUCLEOTIDE SEQUENCE [LARGE SCALE GENOMIC DNA]</scope>
    <source>
        <strain evidence="4 5">PV-1</strain>
    </source>
</reference>
<dbReference type="eggNOG" id="COG5008">
    <property type="taxonomic scope" value="Bacteria"/>
</dbReference>
<dbReference type="Pfam" id="PF00437">
    <property type="entry name" value="T2SSE"/>
    <property type="match status" value="1"/>
</dbReference>